<evidence type="ECO:0000313" key="3">
    <source>
        <dbReference type="Proteomes" id="UP000514713"/>
    </source>
</evidence>
<dbReference type="EMBL" id="CP054698">
    <property type="protein sequence ID" value="QMS91681.1"/>
    <property type="molecule type" value="Genomic_DNA"/>
</dbReference>
<dbReference type="Gene3D" id="3.40.50.1010">
    <property type="entry name" value="5'-nuclease"/>
    <property type="match status" value="1"/>
</dbReference>
<name>A0A7D7QMI6_9NOSO</name>
<evidence type="ECO:0000259" key="1">
    <source>
        <dbReference type="Pfam" id="PF01850"/>
    </source>
</evidence>
<organism evidence="2 3">
    <name type="scientific">Nostoc edaphicum CCNP1411</name>
    <dbReference type="NCBI Taxonomy" id="1472755"/>
    <lineage>
        <taxon>Bacteria</taxon>
        <taxon>Bacillati</taxon>
        <taxon>Cyanobacteriota</taxon>
        <taxon>Cyanophyceae</taxon>
        <taxon>Nostocales</taxon>
        <taxon>Nostocaceae</taxon>
        <taxon>Nostoc</taxon>
    </lineage>
</organism>
<protein>
    <submittedName>
        <fullName evidence="2">PIN domain-containing protein</fullName>
    </submittedName>
</protein>
<feature type="domain" description="PIN" evidence="1">
    <location>
        <begin position="5"/>
        <end position="117"/>
    </location>
</feature>
<dbReference type="Pfam" id="PF01850">
    <property type="entry name" value="PIN"/>
    <property type="match status" value="1"/>
</dbReference>
<dbReference type="SUPFAM" id="SSF88723">
    <property type="entry name" value="PIN domain-like"/>
    <property type="match status" value="1"/>
</dbReference>
<sequence length="135" mass="14902">MKITYIDSGVLISATDGISRIAEKALEILGDSQREFASSEFVKLEVSPKSVFNKQTEEAQFYEEFFSDVTYWASDLAHIVQDAYQIASQYGLAAMDALHVAAALSVGAEELVTTEKRTKPMHRVTSVNVVSIFDS</sequence>
<accession>A0A7D7QMI6</accession>
<gene>
    <name evidence="2" type="ORF">HUN01_30280</name>
</gene>
<dbReference type="InterPro" id="IPR002716">
    <property type="entry name" value="PIN_dom"/>
</dbReference>
<keyword evidence="3" id="KW-1185">Reference proteome</keyword>
<dbReference type="KEGG" id="ned:HUN01_30280"/>
<reference evidence="3" key="1">
    <citation type="submission" date="2020-06" db="EMBL/GenBank/DDBJ databases">
        <title>Nostoc edaphicum CCNP1411 genome.</title>
        <authorList>
            <person name="Fidor A."/>
            <person name="Grabski M."/>
            <person name="Gawor J."/>
            <person name="Gromadka R."/>
            <person name="Wegrzyn G."/>
            <person name="Mazur-Marzec H."/>
        </authorList>
    </citation>
    <scope>NUCLEOTIDE SEQUENCE [LARGE SCALE GENOMIC DNA]</scope>
    <source>
        <strain evidence="3">CCNP1411</strain>
    </source>
</reference>
<proteinExistence type="predicted"/>
<dbReference type="AlphaFoldDB" id="A0A7D7QMI6"/>
<dbReference type="Proteomes" id="UP000514713">
    <property type="component" value="Chromosome"/>
</dbReference>
<dbReference type="InterPro" id="IPR029060">
    <property type="entry name" value="PIN-like_dom_sf"/>
</dbReference>
<dbReference type="RefSeq" id="WP_181929276.1">
    <property type="nucleotide sequence ID" value="NZ_CP054698.1"/>
</dbReference>
<evidence type="ECO:0000313" key="2">
    <source>
        <dbReference type="EMBL" id="QMS91681.1"/>
    </source>
</evidence>